<name>A0ACC0L027_CHOFU</name>
<protein>
    <submittedName>
        <fullName evidence="1">Uncharacterized protein</fullName>
    </submittedName>
</protein>
<proteinExistence type="predicted"/>
<keyword evidence="2" id="KW-1185">Reference proteome</keyword>
<reference evidence="1 2" key="1">
    <citation type="journal article" date="2022" name="Genome Biol. Evol.">
        <title>The Spruce Budworm Genome: Reconstructing the Evolutionary History of Antifreeze Proteins.</title>
        <authorList>
            <person name="Beliveau C."/>
            <person name="Gagne P."/>
            <person name="Picq S."/>
            <person name="Vernygora O."/>
            <person name="Keeling C.I."/>
            <person name="Pinkney K."/>
            <person name="Doucet D."/>
            <person name="Wen F."/>
            <person name="Johnston J.S."/>
            <person name="Maaroufi H."/>
            <person name="Boyle B."/>
            <person name="Laroche J."/>
            <person name="Dewar K."/>
            <person name="Juretic N."/>
            <person name="Blackburn G."/>
            <person name="Nisole A."/>
            <person name="Brunet B."/>
            <person name="Brandao M."/>
            <person name="Lumley L."/>
            <person name="Duan J."/>
            <person name="Quan G."/>
            <person name="Lucarotti C.J."/>
            <person name="Roe A.D."/>
            <person name="Sperling F.A.H."/>
            <person name="Levesque R.C."/>
            <person name="Cusson M."/>
        </authorList>
    </citation>
    <scope>NUCLEOTIDE SEQUENCE [LARGE SCALE GENOMIC DNA]</scope>
    <source>
        <strain evidence="1">Glfc:IPQL:Cfum</strain>
    </source>
</reference>
<sequence length="173" mass="19876">MGKVKTQGLVSDLMPNIKLMQMVGHFLFNYTDGWITITFFGESVRLIADKESNDTLTEPAPRLPLKTWYPFNAMSGTMYIVAFVYQIYWLIFSMAIANLMDVMFCSWLIFACEQLQHLKAIMKPLMELSASLDTYRPNTSELFRASSTEKSEKVPDPVDMDIRGYTRRSKTLA</sequence>
<dbReference type="Proteomes" id="UP001064048">
    <property type="component" value="Chromosome 9"/>
</dbReference>
<organism evidence="1 2">
    <name type="scientific">Choristoneura fumiferana</name>
    <name type="common">Spruce budworm moth</name>
    <name type="synonym">Archips fumiferana</name>
    <dbReference type="NCBI Taxonomy" id="7141"/>
    <lineage>
        <taxon>Eukaryota</taxon>
        <taxon>Metazoa</taxon>
        <taxon>Ecdysozoa</taxon>
        <taxon>Arthropoda</taxon>
        <taxon>Hexapoda</taxon>
        <taxon>Insecta</taxon>
        <taxon>Pterygota</taxon>
        <taxon>Neoptera</taxon>
        <taxon>Endopterygota</taxon>
        <taxon>Lepidoptera</taxon>
        <taxon>Glossata</taxon>
        <taxon>Ditrysia</taxon>
        <taxon>Tortricoidea</taxon>
        <taxon>Tortricidae</taxon>
        <taxon>Tortricinae</taxon>
        <taxon>Choristoneura</taxon>
    </lineage>
</organism>
<accession>A0ACC0L027</accession>
<comment type="caution">
    <text evidence="1">The sequence shown here is derived from an EMBL/GenBank/DDBJ whole genome shotgun (WGS) entry which is preliminary data.</text>
</comment>
<gene>
    <name evidence="1" type="ORF">MSG28_005638</name>
</gene>
<dbReference type="EMBL" id="CM046109">
    <property type="protein sequence ID" value="KAI8441968.1"/>
    <property type="molecule type" value="Genomic_DNA"/>
</dbReference>
<evidence type="ECO:0000313" key="1">
    <source>
        <dbReference type="EMBL" id="KAI8441968.1"/>
    </source>
</evidence>
<evidence type="ECO:0000313" key="2">
    <source>
        <dbReference type="Proteomes" id="UP001064048"/>
    </source>
</evidence>